<dbReference type="Gene3D" id="2.30.110.10">
    <property type="entry name" value="Electron Transport, Fmn-binding Protein, Chain A"/>
    <property type="match status" value="1"/>
</dbReference>
<dbReference type="AlphaFoldDB" id="A0A401Z8B1"/>
<dbReference type="Pfam" id="PF01243">
    <property type="entry name" value="PNPOx_N"/>
    <property type="match status" value="1"/>
</dbReference>
<keyword evidence="4" id="KW-1185">Reference proteome</keyword>
<proteinExistence type="predicted"/>
<dbReference type="InterPro" id="IPR019920">
    <property type="entry name" value="F420-binding_dom_put"/>
</dbReference>
<dbReference type="InterPro" id="IPR052019">
    <property type="entry name" value="F420H2_bilvrd_red/Heme_oxyg"/>
</dbReference>
<gene>
    <name evidence="3" type="ORF">KDAU_04300</name>
</gene>
<evidence type="ECO:0000259" key="2">
    <source>
        <dbReference type="Pfam" id="PF01243"/>
    </source>
</evidence>
<evidence type="ECO:0000313" key="3">
    <source>
        <dbReference type="EMBL" id="GCE03101.1"/>
    </source>
</evidence>
<comment type="caution">
    <text evidence="3">The sequence shown here is derived from an EMBL/GenBank/DDBJ whole genome shotgun (WGS) entry which is preliminary data.</text>
</comment>
<dbReference type="GO" id="GO:0070967">
    <property type="term" value="F:coenzyme F420 binding"/>
    <property type="evidence" value="ECO:0007669"/>
    <property type="project" value="TreeGrafter"/>
</dbReference>
<reference evidence="4" key="1">
    <citation type="submission" date="2018-12" db="EMBL/GenBank/DDBJ databases">
        <title>Tengunoibacter tsumagoiensis gen. nov., sp. nov., Dictyobacter kobayashii sp. nov., D. alpinus sp. nov., and D. joshuensis sp. nov. and description of Dictyobacteraceae fam. nov. within the order Ktedonobacterales isolated from Tengu-no-mugimeshi.</title>
        <authorList>
            <person name="Wang C.M."/>
            <person name="Zheng Y."/>
            <person name="Sakai Y."/>
            <person name="Toyoda A."/>
            <person name="Minakuchi Y."/>
            <person name="Abe K."/>
            <person name="Yokota A."/>
            <person name="Yabe S."/>
        </authorList>
    </citation>
    <scope>NUCLEOTIDE SEQUENCE [LARGE SCALE GENOMIC DNA]</scope>
    <source>
        <strain evidence="4">S-27</strain>
    </source>
</reference>
<protein>
    <submittedName>
        <fullName evidence="3">Putative pyridoxamine 5'-phosphate oxidase</fullName>
    </submittedName>
</protein>
<dbReference type="GO" id="GO:0016627">
    <property type="term" value="F:oxidoreductase activity, acting on the CH-CH group of donors"/>
    <property type="evidence" value="ECO:0007669"/>
    <property type="project" value="TreeGrafter"/>
</dbReference>
<dbReference type="EMBL" id="BIFQ01000001">
    <property type="protein sequence ID" value="GCE03101.1"/>
    <property type="molecule type" value="Genomic_DNA"/>
</dbReference>
<sequence length="131" mass="15023">MAVIPEKYKDLLETKSGAHVATIGPKGEPQSSPVWFGWDGEHVLFSLTKKRQKFHNLQRDARIALSITDPKVLERYLEIRGRVVRVDEDPDLKFINSMAKKYLGLDKYPWHQPGDERVVMVVQPEHTTSQG</sequence>
<feature type="domain" description="Pyridoxamine 5'-phosphate oxidase N-terminal" evidence="2">
    <location>
        <begin position="4"/>
        <end position="128"/>
    </location>
</feature>
<dbReference type="InterPro" id="IPR011576">
    <property type="entry name" value="Pyridox_Oxase_N"/>
</dbReference>
<dbReference type="PANTHER" id="PTHR35176">
    <property type="entry name" value="HEME OXYGENASE HI_0854-RELATED"/>
    <property type="match status" value="1"/>
</dbReference>
<keyword evidence="1" id="KW-0560">Oxidoreductase</keyword>
<evidence type="ECO:0000313" key="4">
    <source>
        <dbReference type="Proteomes" id="UP000287224"/>
    </source>
</evidence>
<dbReference type="RefSeq" id="WP_126594410.1">
    <property type="nucleotide sequence ID" value="NZ_BIFQ01000001.1"/>
</dbReference>
<organism evidence="3 4">
    <name type="scientific">Dictyobacter aurantiacus</name>
    <dbReference type="NCBI Taxonomy" id="1936993"/>
    <lineage>
        <taxon>Bacteria</taxon>
        <taxon>Bacillati</taxon>
        <taxon>Chloroflexota</taxon>
        <taxon>Ktedonobacteria</taxon>
        <taxon>Ktedonobacterales</taxon>
        <taxon>Dictyobacteraceae</taxon>
        <taxon>Dictyobacter</taxon>
    </lineage>
</organism>
<name>A0A401Z8B1_9CHLR</name>
<dbReference type="SUPFAM" id="SSF50475">
    <property type="entry name" value="FMN-binding split barrel"/>
    <property type="match status" value="1"/>
</dbReference>
<dbReference type="GO" id="GO:0005829">
    <property type="term" value="C:cytosol"/>
    <property type="evidence" value="ECO:0007669"/>
    <property type="project" value="TreeGrafter"/>
</dbReference>
<dbReference type="Proteomes" id="UP000287224">
    <property type="component" value="Unassembled WGS sequence"/>
</dbReference>
<dbReference type="NCBIfam" id="TIGR03618">
    <property type="entry name" value="Rv1155_F420"/>
    <property type="match status" value="1"/>
</dbReference>
<evidence type="ECO:0000256" key="1">
    <source>
        <dbReference type="ARBA" id="ARBA00023002"/>
    </source>
</evidence>
<accession>A0A401Z8B1</accession>
<dbReference type="OrthoDB" id="162914at2"/>
<dbReference type="InterPro" id="IPR012349">
    <property type="entry name" value="Split_barrel_FMN-bd"/>
</dbReference>
<dbReference type="PANTHER" id="PTHR35176:SF6">
    <property type="entry name" value="HEME OXYGENASE HI_0854-RELATED"/>
    <property type="match status" value="1"/>
</dbReference>